<dbReference type="EMBL" id="JASAOG010000127">
    <property type="protein sequence ID" value="KAK0049304.1"/>
    <property type="molecule type" value="Genomic_DNA"/>
</dbReference>
<accession>A0AAD8B7F0</accession>
<reference evidence="1" key="2">
    <citation type="submission" date="2023-04" db="EMBL/GenBank/DDBJ databases">
        <authorList>
            <person name="Bu L."/>
            <person name="Lu L."/>
            <person name="Laidemitt M.R."/>
            <person name="Zhang S.M."/>
            <person name="Mutuku M."/>
            <person name="Mkoji G."/>
            <person name="Steinauer M."/>
            <person name="Loker E.S."/>
        </authorList>
    </citation>
    <scope>NUCLEOTIDE SEQUENCE</scope>
    <source>
        <strain evidence="1">KasaAsao</strain>
        <tissue evidence="1">Whole Snail</tissue>
    </source>
</reference>
<keyword evidence="2" id="KW-1185">Reference proteome</keyword>
<reference evidence="1" key="1">
    <citation type="journal article" date="2023" name="PLoS Negl. Trop. Dis.">
        <title>A genome sequence for Biomphalaria pfeifferi, the major vector snail for the human-infecting parasite Schistosoma mansoni.</title>
        <authorList>
            <person name="Bu L."/>
            <person name="Lu L."/>
            <person name="Laidemitt M.R."/>
            <person name="Zhang S.M."/>
            <person name="Mutuku M."/>
            <person name="Mkoji G."/>
            <person name="Steinauer M."/>
            <person name="Loker E.S."/>
        </authorList>
    </citation>
    <scope>NUCLEOTIDE SEQUENCE</scope>
    <source>
        <strain evidence="1">KasaAsao</strain>
    </source>
</reference>
<comment type="caution">
    <text evidence="1">The sequence shown here is derived from an EMBL/GenBank/DDBJ whole genome shotgun (WGS) entry which is preliminary data.</text>
</comment>
<protein>
    <submittedName>
        <fullName evidence="1">P87 vp80</fullName>
    </submittedName>
</protein>
<evidence type="ECO:0000313" key="2">
    <source>
        <dbReference type="Proteomes" id="UP001233172"/>
    </source>
</evidence>
<dbReference type="Proteomes" id="UP001233172">
    <property type="component" value="Unassembled WGS sequence"/>
</dbReference>
<sequence>MRKQQVWLKKADCGFEYDPDIGYESDKTVDIGFMDVVCEYCQAKRWKCESPGLCCNGGKVLLTSSPELPDLLHGLVHGEHPQNLLERPVQVPRSRKKQQMPSTSLVAETEDVHEDVDKVQEISAPVLKLRNDFERCEMTEWIDKYNVLDRLSFTALACIEDCQSNMALDIEILSDIQIGELIFKENELTLSWDSTPLDGQQINSTYFLKASEPDSANFWNS</sequence>
<gene>
    <name evidence="1" type="ORF">Bpfe_021192</name>
</gene>
<evidence type="ECO:0000313" key="1">
    <source>
        <dbReference type="EMBL" id="KAK0049304.1"/>
    </source>
</evidence>
<name>A0AAD8B7F0_BIOPF</name>
<organism evidence="1 2">
    <name type="scientific">Biomphalaria pfeifferi</name>
    <name type="common">Bloodfluke planorb</name>
    <name type="synonym">Freshwater snail</name>
    <dbReference type="NCBI Taxonomy" id="112525"/>
    <lineage>
        <taxon>Eukaryota</taxon>
        <taxon>Metazoa</taxon>
        <taxon>Spiralia</taxon>
        <taxon>Lophotrochozoa</taxon>
        <taxon>Mollusca</taxon>
        <taxon>Gastropoda</taxon>
        <taxon>Heterobranchia</taxon>
        <taxon>Euthyneura</taxon>
        <taxon>Panpulmonata</taxon>
        <taxon>Hygrophila</taxon>
        <taxon>Lymnaeoidea</taxon>
        <taxon>Planorbidae</taxon>
        <taxon>Biomphalaria</taxon>
    </lineage>
</organism>
<proteinExistence type="predicted"/>
<dbReference type="AlphaFoldDB" id="A0AAD8B7F0"/>